<keyword evidence="3" id="KW-1185">Reference proteome</keyword>
<evidence type="ECO:0000256" key="1">
    <source>
        <dbReference type="SAM" id="MobiDB-lite"/>
    </source>
</evidence>
<dbReference type="Proteomes" id="UP000076798">
    <property type="component" value="Unassembled WGS sequence"/>
</dbReference>
<dbReference type="STRING" id="1314776.A0A166G2Q4"/>
<gene>
    <name evidence="2" type="ORF">SISSUDRAFT_351314</name>
</gene>
<proteinExistence type="predicted"/>
<sequence>MSAQHVTSNTNGRHSGTPASVPSIKVDNGTPIEQSAPPPKLEALASYLARPSLPLSRSNSFSGLAHLESKKNIILKSHGRPPWCALDEPSPGLCCLTESYRYGEDGQRVSDAFVIGIAGGSASGKVCLTSSQF</sequence>
<name>A0A166G2Q4_9AGAM</name>
<evidence type="ECO:0000313" key="3">
    <source>
        <dbReference type="Proteomes" id="UP000076798"/>
    </source>
</evidence>
<dbReference type="OrthoDB" id="738517at2759"/>
<feature type="compositionally biased region" description="Polar residues" evidence="1">
    <location>
        <begin position="1"/>
        <end position="20"/>
    </location>
</feature>
<accession>A0A166G2Q4</accession>
<reference evidence="2 3" key="1">
    <citation type="journal article" date="2016" name="Mol. Biol. Evol.">
        <title>Comparative Genomics of Early-Diverging Mushroom-Forming Fungi Provides Insights into the Origins of Lignocellulose Decay Capabilities.</title>
        <authorList>
            <person name="Nagy L.G."/>
            <person name="Riley R."/>
            <person name="Tritt A."/>
            <person name="Adam C."/>
            <person name="Daum C."/>
            <person name="Floudas D."/>
            <person name="Sun H."/>
            <person name="Yadav J.S."/>
            <person name="Pangilinan J."/>
            <person name="Larsson K.H."/>
            <person name="Matsuura K."/>
            <person name="Barry K."/>
            <person name="Labutti K."/>
            <person name="Kuo R."/>
            <person name="Ohm R.A."/>
            <person name="Bhattacharya S.S."/>
            <person name="Shirouzu T."/>
            <person name="Yoshinaga Y."/>
            <person name="Martin F.M."/>
            <person name="Grigoriev I.V."/>
            <person name="Hibbett D.S."/>
        </authorList>
    </citation>
    <scope>NUCLEOTIDE SEQUENCE [LARGE SCALE GENOMIC DNA]</scope>
    <source>
        <strain evidence="2 3">HHB10207 ss-3</strain>
    </source>
</reference>
<dbReference type="AlphaFoldDB" id="A0A166G2Q4"/>
<feature type="region of interest" description="Disordered" evidence="1">
    <location>
        <begin position="1"/>
        <end position="38"/>
    </location>
</feature>
<evidence type="ECO:0000313" key="2">
    <source>
        <dbReference type="EMBL" id="KZT41249.1"/>
    </source>
</evidence>
<organism evidence="2 3">
    <name type="scientific">Sistotremastrum suecicum HHB10207 ss-3</name>
    <dbReference type="NCBI Taxonomy" id="1314776"/>
    <lineage>
        <taxon>Eukaryota</taxon>
        <taxon>Fungi</taxon>
        <taxon>Dikarya</taxon>
        <taxon>Basidiomycota</taxon>
        <taxon>Agaricomycotina</taxon>
        <taxon>Agaricomycetes</taxon>
        <taxon>Sistotremastrales</taxon>
        <taxon>Sistotremastraceae</taxon>
        <taxon>Sistotremastrum</taxon>
    </lineage>
</organism>
<dbReference type="EMBL" id="KV428023">
    <property type="protein sequence ID" value="KZT41249.1"/>
    <property type="molecule type" value="Genomic_DNA"/>
</dbReference>
<protein>
    <submittedName>
        <fullName evidence="2">Uncharacterized protein</fullName>
    </submittedName>
</protein>